<proteinExistence type="predicted"/>
<gene>
    <name evidence="1" type="ORF">LARSCL_LOCUS10946</name>
</gene>
<keyword evidence="2" id="KW-1185">Reference proteome</keyword>
<accession>A0AAV2A9N2</accession>
<sequence>MKFHKILSSSFCASAPTKFRLHTPHRQTDGQTFSKNSEIVFRTPQNV</sequence>
<organism evidence="1 2">
    <name type="scientific">Larinioides sclopetarius</name>
    <dbReference type="NCBI Taxonomy" id="280406"/>
    <lineage>
        <taxon>Eukaryota</taxon>
        <taxon>Metazoa</taxon>
        <taxon>Ecdysozoa</taxon>
        <taxon>Arthropoda</taxon>
        <taxon>Chelicerata</taxon>
        <taxon>Arachnida</taxon>
        <taxon>Araneae</taxon>
        <taxon>Araneomorphae</taxon>
        <taxon>Entelegynae</taxon>
        <taxon>Araneoidea</taxon>
        <taxon>Araneidae</taxon>
        <taxon>Larinioides</taxon>
    </lineage>
</organism>
<dbReference type="AlphaFoldDB" id="A0AAV2A9N2"/>
<dbReference type="Proteomes" id="UP001497382">
    <property type="component" value="Unassembled WGS sequence"/>
</dbReference>
<name>A0AAV2A9N2_9ARAC</name>
<evidence type="ECO:0000313" key="2">
    <source>
        <dbReference type="Proteomes" id="UP001497382"/>
    </source>
</evidence>
<reference evidence="1 2" key="1">
    <citation type="submission" date="2024-04" db="EMBL/GenBank/DDBJ databases">
        <authorList>
            <person name="Rising A."/>
            <person name="Reimegard J."/>
            <person name="Sonavane S."/>
            <person name="Akerstrom W."/>
            <person name="Nylinder S."/>
            <person name="Hedman E."/>
            <person name="Kallberg Y."/>
        </authorList>
    </citation>
    <scope>NUCLEOTIDE SEQUENCE [LARGE SCALE GENOMIC DNA]</scope>
</reference>
<comment type="caution">
    <text evidence="1">The sequence shown here is derived from an EMBL/GenBank/DDBJ whole genome shotgun (WGS) entry which is preliminary data.</text>
</comment>
<protein>
    <submittedName>
        <fullName evidence="1">Uncharacterized protein</fullName>
    </submittedName>
</protein>
<evidence type="ECO:0000313" key="1">
    <source>
        <dbReference type="EMBL" id="CAL1280397.1"/>
    </source>
</evidence>
<dbReference type="EMBL" id="CAXIEN010000132">
    <property type="protein sequence ID" value="CAL1280397.1"/>
    <property type="molecule type" value="Genomic_DNA"/>
</dbReference>